<evidence type="ECO:0000256" key="7">
    <source>
        <dbReference type="PROSITE-ProRule" id="PRU00259"/>
    </source>
</evidence>
<dbReference type="InterPro" id="IPR045210">
    <property type="entry name" value="RING-Ubox_PUB"/>
</dbReference>
<keyword evidence="4" id="KW-0808">Transferase</keyword>
<comment type="caution">
    <text evidence="9">The sequence shown here is derived from an EMBL/GenBank/DDBJ whole genome shotgun (WGS) entry which is preliminary data.</text>
</comment>
<name>A0A7J9LFL6_GOSSC</name>
<evidence type="ECO:0000256" key="4">
    <source>
        <dbReference type="ARBA" id="ARBA00022679"/>
    </source>
</evidence>
<dbReference type="Gene3D" id="1.25.10.10">
    <property type="entry name" value="Leucine-rich Repeat Variant"/>
    <property type="match status" value="3"/>
</dbReference>
<keyword evidence="10" id="KW-1185">Reference proteome</keyword>
<dbReference type="SUPFAM" id="SSF48371">
    <property type="entry name" value="ARM repeat"/>
    <property type="match status" value="2"/>
</dbReference>
<evidence type="ECO:0000256" key="2">
    <source>
        <dbReference type="ARBA" id="ARBA00004906"/>
    </source>
</evidence>
<comment type="catalytic activity">
    <reaction evidence="1">
        <text>S-ubiquitinyl-[E2 ubiquitin-conjugating enzyme]-L-cysteine + [acceptor protein]-L-lysine = [E2 ubiquitin-conjugating enzyme]-L-cysteine + N(6)-ubiquitinyl-[acceptor protein]-L-lysine.</text>
        <dbReference type="EC" id="2.3.2.27"/>
    </reaction>
</comment>
<organism evidence="9 10">
    <name type="scientific">Gossypium schwendimanii</name>
    <name type="common">Cotton</name>
    <dbReference type="NCBI Taxonomy" id="34291"/>
    <lineage>
        <taxon>Eukaryota</taxon>
        <taxon>Viridiplantae</taxon>
        <taxon>Streptophyta</taxon>
        <taxon>Embryophyta</taxon>
        <taxon>Tracheophyta</taxon>
        <taxon>Spermatophyta</taxon>
        <taxon>Magnoliopsida</taxon>
        <taxon>eudicotyledons</taxon>
        <taxon>Gunneridae</taxon>
        <taxon>Pentapetalae</taxon>
        <taxon>rosids</taxon>
        <taxon>malvids</taxon>
        <taxon>Malvales</taxon>
        <taxon>Malvaceae</taxon>
        <taxon>Malvoideae</taxon>
        <taxon>Gossypium</taxon>
    </lineage>
</organism>
<dbReference type="CDD" id="cd21037">
    <property type="entry name" value="MLKL_NTD"/>
    <property type="match status" value="1"/>
</dbReference>
<dbReference type="InterPro" id="IPR016024">
    <property type="entry name" value="ARM-type_fold"/>
</dbReference>
<feature type="repeat" description="ARM" evidence="7">
    <location>
        <begin position="547"/>
        <end position="589"/>
    </location>
</feature>
<dbReference type="EC" id="2.3.2.27" evidence="3"/>
<dbReference type="SMART" id="SM00185">
    <property type="entry name" value="ARM"/>
    <property type="match status" value="6"/>
</dbReference>
<dbReference type="GO" id="GO:0016567">
    <property type="term" value="P:protein ubiquitination"/>
    <property type="evidence" value="ECO:0007669"/>
    <property type="project" value="UniProtKB-UniPathway"/>
</dbReference>
<comment type="pathway">
    <text evidence="2">Protein modification; protein ubiquitination.</text>
</comment>
<gene>
    <name evidence="9" type="ORF">Goshw_013419</name>
</gene>
<dbReference type="InterPro" id="IPR036537">
    <property type="entry name" value="Adaptor_Cbl_N_dom_sf"/>
</dbReference>
<evidence type="ECO:0000256" key="6">
    <source>
        <dbReference type="ARBA" id="ARBA00022786"/>
    </source>
</evidence>
<keyword evidence="6" id="KW-0833">Ubl conjugation pathway</keyword>
<keyword evidence="5" id="KW-0677">Repeat</keyword>
<dbReference type="GO" id="GO:0007166">
    <property type="term" value="P:cell surface receptor signaling pathway"/>
    <property type="evidence" value="ECO:0007669"/>
    <property type="project" value="InterPro"/>
</dbReference>
<dbReference type="EMBL" id="JABFAF010000006">
    <property type="protein sequence ID" value="MBA0857520.1"/>
    <property type="molecule type" value="Genomic_DNA"/>
</dbReference>
<evidence type="ECO:0000313" key="9">
    <source>
        <dbReference type="EMBL" id="MBA0857520.1"/>
    </source>
</evidence>
<dbReference type="InterPro" id="IPR000225">
    <property type="entry name" value="Armadillo"/>
</dbReference>
<evidence type="ECO:0000256" key="5">
    <source>
        <dbReference type="ARBA" id="ARBA00022737"/>
    </source>
</evidence>
<dbReference type="CDD" id="cd16664">
    <property type="entry name" value="RING-Ubox_PUB"/>
    <property type="match status" value="1"/>
</dbReference>
<dbReference type="PANTHER" id="PTHR45958">
    <property type="entry name" value="RING-TYPE E3 UBIQUITIN TRANSFERASE"/>
    <property type="match status" value="1"/>
</dbReference>
<dbReference type="InterPro" id="IPR003613">
    <property type="entry name" value="Ubox_domain"/>
</dbReference>
<accession>A0A7J9LFL6</accession>
<dbReference type="PROSITE" id="PS51698">
    <property type="entry name" value="U_BOX"/>
    <property type="match status" value="1"/>
</dbReference>
<proteinExistence type="predicted"/>
<protein>
    <recommendedName>
        <fullName evidence="3">RING-type E3 ubiquitin transferase</fullName>
        <ecNumber evidence="3">2.3.2.27</ecNumber>
    </recommendedName>
</protein>
<dbReference type="Pfam" id="PF25598">
    <property type="entry name" value="ARM_PUB"/>
    <property type="match status" value="1"/>
</dbReference>
<dbReference type="SUPFAM" id="SSF57850">
    <property type="entry name" value="RING/U-box"/>
    <property type="match status" value="1"/>
</dbReference>
<dbReference type="PROSITE" id="PS50176">
    <property type="entry name" value="ARM_REPEAT"/>
    <property type="match status" value="1"/>
</dbReference>
<dbReference type="OrthoDB" id="1897399at2759"/>
<dbReference type="SMART" id="SM00504">
    <property type="entry name" value="Ubox"/>
    <property type="match status" value="1"/>
</dbReference>
<dbReference type="InterPro" id="IPR011989">
    <property type="entry name" value="ARM-like"/>
</dbReference>
<dbReference type="Gene3D" id="3.30.40.10">
    <property type="entry name" value="Zinc/RING finger domain, C3HC4 (zinc finger)"/>
    <property type="match status" value="1"/>
</dbReference>
<dbReference type="Pfam" id="PF04564">
    <property type="entry name" value="U-box"/>
    <property type="match status" value="1"/>
</dbReference>
<reference evidence="9 10" key="1">
    <citation type="journal article" date="2019" name="Genome Biol. Evol.">
        <title>Insights into the evolution of the New World diploid cottons (Gossypium, subgenus Houzingenia) based on genome sequencing.</title>
        <authorList>
            <person name="Grover C.E."/>
            <person name="Arick M.A. 2nd"/>
            <person name="Thrash A."/>
            <person name="Conover J.L."/>
            <person name="Sanders W.S."/>
            <person name="Peterson D.G."/>
            <person name="Frelichowski J.E."/>
            <person name="Scheffler J.A."/>
            <person name="Scheffler B.E."/>
            <person name="Wendel J.F."/>
        </authorList>
    </citation>
    <scope>NUCLEOTIDE SEQUENCE [LARGE SCALE GENOMIC DNA]</scope>
    <source>
        <strain evidence="9">1</strain>
        <tissue evidence="9">Leaf</tissue>
    </source>
</reference>
<dbReference type="UniPathway" id="UPA00143"/>
<dbReference type="Proteomes" id="UP000593576">
    <property type="component" value="Unassembled WGS sequence"/>
</dbReference>
<dbReference type="GO" id="GO:0061630">
    <property type="term" value="F:ubiquitin protein ligase activity"/>
    <property type="evidence" value="ECO:0007669"/>
    <property type="project" value="UniProtKB-EC"/>
</dbReference>
<evidence type="ECO:0000259" key="8">
    <source>
        <dbReference type="PROSITE" id="PS51698"/>
    </source>
</evidence>
<sequence length="1015" mass="112818">MAMELIPIGTVLALVTNQVMKTAQAAKDIVIEKESFKVLSKHLFDIEPVLKELQLRQLNDSPAARLALEALEADVKKANTLVEKYKNRGRFYLLVKCRHIVHEVQEVTRDIGRSLAAFSIANTEVLSGISDQVNRLQSEMQKVEFETSHSQLQIVDKLNQGLRDQIRDQCFANDMLEEIARAVGVPVEPSEISKELASFRREIEEAGNRKERAEVLFLEQVIELLSQADTARDFEEMKKQYFQRAQVIERYDTQKEYIPPLKPFKCRISGEVMVDPVSLCTGTTCERAAIEAWFDCGKKTDPDTGDVLEDTSLRSNLPLRQSIEEWRELNYCLKIRACQAKLSSGVDLKVEEALNQMQELIRENSINKDWISIGGLTDKIISILGSSHNREVRKKILITLKDMVEGHARNKEKVIEHQGFDYIVPCLGRDRSISMAAVELLYELLQDRSKWNESFCCQLSQQSSAILFLVTLLKGPVRESADHAKKILNKLFDVDEENISRAAKSGWYKPLIDHIVQGPESSRISMMKALVTMELVDSNLKVLGEEGIIPPLLTMVASGNIELKELSLSVLIKLSSCHANKELIATGGGVPLVLKLMFSPHVCTILIVRCSEIVEKLSSEGNGVKFFVDEKGVQLELEPIIRELLALQQNSKSSNNFRRPTLRALLGMCRSEAKLVKTAVLTANGVSLVLPLLDDPDSEIREIAVNLLFLFSQHESQGVVEYLLMPKRLEGLVGFLENDYNSDVKMAAAGLLANLPKSEISLTKKLIELDGLPAIINLLKSGTMEAKEHALSALFRFTDPADVKSQQIVVEHGAYPLFVNFLKVNSVTAKARAAALIGNLSMSSPKLTVASEKTGCWCFRTSRVPVCPAHGGICNVNTSFCLLEAKALPYIVKLLHDEVEATAYEAIQTLSTLVQDGCTQRGAIVLHEAGAINPVLDILMWGTDSLKGEALGLLEKVFISREMVDSYGTKARYLLVGLTGRNVHDDGLPGRKVAKVLSLVERYSKSSTSIIPGLF</sequence>
<feature type="domain" description="U-box" evidence="8">
    <location>
        <begin position="259"/>
        <end position="333"/>
    </location>
</feature>
<dbReference type="InterPro" id="IPR052608">
    <property type="entry name" value="U-box_domain_protein"/>
</dbReference>
<dbReference type="PANTHER" id="PTHR45958:SF15">
    <property type="entry name" value="RING-TYPE E3 UBIQUITIN TRANSFERASE"/>
    <property type="match status" value="1"/>
</dbReference>
<dbReference type="InterPro" id="IPR059179">
    <property type="entry name" value="MLKL-like_MCAfunc"/>
</dbReference>
<dbReference type="Gene3D" id="1.20.930.20">
    <property type="entry name" value="Adaptor protein Cbl, N-terminal domain"/>
    <property type="match status" value="1"/>
</dbReference>
<dbReference type="InterPro" id="IPR013083">
    <property type="entry name" value="Znf_RING/FYVE/PHD"/>
</dbReference>
<evidence type="ECO:0000256" key="1">
    <source>
        <dbReference type="ARBA" id="ARBA00000900"/>
    </source>
</evidence>
<evidence type="ECO:0000256" key="3">
    <source>
        <dbReference type="ARBA" id="ARBA00012483"/>
    </source>
</evidence>
<dbReference type="InterPro" id="IPR058678">
    <property type="entry name" value="ARM_PUB"/>
</dbReference>
<dbReference type="AlphaFoldDB" id="A0A7J9LFL6"/>
<evidence type="ECO:0000313" key="10">
    <source>
        <dbReference type="Proteomes" id="UP000593576"/>
    </source>
</evidence>